<name>A0A1C3Z2E8_9BACT</name>
<dbReference type="InterPro" id="IPR032508">
    <property type="entry name" value="FecR_C"/>
</dbReference>
<dbReference type="Pfam" id="PF04773">
    <property type="entry name" value="FecR"/>
    <property type="match status" value="1"/>
</dbReference>
<dbReference type="Pfam" id="PF16344">
    <property type="entry name" value="FecR_C"/>
    <property type="match status" value="1"/>
</dbReference>
<accession>A0A1C3Z2E8</accession>
<evidence type="ECO:0000313" key="4">
    <source>
        <dbReference type="EMBL" id="SCB76526.1"/>
    </source>
</evidence>
<protein>
    <submittedName>
        <fullName evidence="4">FecR family protein</fullName>
    </submittedName>
</protein>
<dbReference type="PANTHER" id="PTHR30273">
    <property type="entry name" value="PERIPLASMIC SIGNAL SENSOR AND SIGMA FACTOR ACTIVATOR FECR-RELATED"/>
    <property type="match status" value="1"/>
</dbReference>
<keyword evidence="1" id="KW-1133">Transmembrane helix</keyword>
<dbReference type="EMBL" id="FMAR01000001">
    <property type="protein sequence ID" value="SCB76526.1"/>
    <property type="molecule type" value="Genomic_DNA"/>
</dbReference>
<dbReference type="RefSeq" id="WP_089708117.1">
    <property type="nucleotide sequence ID" value="NZ_FMAR01000001.1"/>
</dbReference>
<proteinExistence type="predicted"/>
<sequence>MEQFQIEALVIDDSFIQYCLGTDDTEVAYWESIIELHPDAHPVFMEARRLVCALNTALRADDLPSISYMPAVWERVPMRRWLTYVAVFMSVVLVTGLLCHYRSSRNGRNTLGNLAQATSGKIVITTANKERKTFVLKDGTRITMNVGSSITLDKDFGVDGRDVFLDGEAMFDIAKKPGLPFTVHTPFYAVKVLGTVFNVKAYRNDSSSETDLLRGKVEILLQDHKKLELSPKSKLVFDIVTRQCKRTGVALVDSVFSVQSITTTGSDDNNAETGWTHGRLEINNETFGQLKGKLERWYDVDIHFADPQVMDYAFTATFEKEPLERMLQALRASYPFTYTIHGKIVTISK</sequence>
<gene>
    <name evidence="4" type="ORF">GA0116948_101210</name>
</gene>
<feature type="domain" description="FecR protein" evidence="2">
    <location>
        <begin position="123"/>
        <end position="218"/>
    </location>
</feature>
<dbReference type="STRING" id="1335309.GA0116948_101210"/>
<evidence type="ECO:0000259" key="2">
    <source>
        <dbReference type="Pfam" id="PF04773"/>
    </source>
</evidence>
<evidence type="ECO:0000259" key="3">
    <source>
        <dbReference type="Pfam" id="PF16344"/>
    </source>
</evidence>
<evidence type="ECO:0000313" key="5">
    <source>
        <dbReference type="Proteomes" id="UP000242818"/>
    </source>
</evidence>
<dbReference type="GO" id="GO:0016989">
    <property type="term" value="F:sigma factor antagonist activity"/>
    <property type="evidence" value="ECO:0007669"/>
    <property type="project" value="TreeGrafter"/>
</dbReference>
<dbReference type="OrthoDB" id="1523735at2"/>
<keyword evidence="1" id="KW-0472">Membrane</keyword>
<reference evidence="4 5" key="1">
    <citation type="submission" date="2016-08" db="EMBL/GenBank/DDBJ databases">
        <authorList>
            <person name="Seilhamer J.J."/>
        </authorList>
    </citation>
    <scope>NUCLEOTIDE SEQUENCE [LARGE SCALE GENOMIC DNA]</scope>
    <source>
        <strain evidence="4 5">A37T2</strain>
    </source>
</reference>
<dbReference type="Proteomes" id="UP000242818">
    <property type="component" value="Unassembled WGS sequence"/>
</dbReference>
<dbReference type="Gene3D" id="3.55.50.30">
    <property type="match status" value="1"/>
</dbReference>
<keyword evidence="1" id="KW-0812">Transmembrane</keyword>
<dbReference type="InterPro" id="IPR012373">
    <property type="entry name" value="Ferrdict_sens_TM"/>
</dbReference>
<evidence type="ECO:0000256" key="1">
    <source>
        <dbReference type="SAM" id="Phobius"/>
    </source>
</evidence>
<organism evidence="4 5">
    <name type="scientific">Chitinophaga costaii</name>
    <dbReference type="NCBI Taxonomy" id="1335309"/>
    <lineage>
        <taxon>Bacteria</taxon>
        <taxon>Pseudomonadati</taxon>
        <taxon>Bacteroidota</taxon>
        <taxon>Chitinophagia</taxon>
        <taxon>Chitinophagales</taxon>
        <taxon>Chitinophagaceae</taxon>
        <taxon>Chitinophaga</taxon>
    </lineage>
</organism>
<feature type="domain" description="Protein FecR C-terminal" evidence="3">
    <location>
        <begin position="280"/>
        <end position="347"/>
    </location>
</feature>
<dbReference type="Gene3D" id="2.60.120.1440">
    <property type="match status" value="1"/>
</dbReference>
<dbReference type="PANTHER" id="PTHR30273:SF2">
    <property type="entry name" value="PROTEIN FECR"/>
    <property type="match status" value="1"/>
</dbReference>
<feature type="transmembrane region" description="Helical" evidence="1">
    <location>
        <begin position="81"/>
        <end position="101"/>
    </location>
</feature>
<dbReference type="InterPro" id="IPR006860">
    <property type="entry name" value="FecR"/>
</dbReference>
<dbReference type="PIRSF" id="PIRSF018266">
    <property type="entry name" value="FecR"/>
    <property type="match status" value="1"/>
</dbReference>
<dbReference type="AlphaFoldDB" id="A0A1C3Z2E8"/>
<keyword evidence="5" id="KW-1185">Reference proteome</keyword>